<accession>A0A1X2HV84</accession>
<reference evidence="12 13" key="1">
    <citation type="submission" date="2016-07" db="EMBL/GenBank/DDBJ databases">
        <title>Pervasive Adenine N6-methylation of Active Genes in Fungi.</title>
        <authorList>
            <consortium name="DOE Joint Genome Institute"/>
            <person name="Mondo S.J."/>
            <person name="Dannebaum R.O."/>
            <person name="Kuo R.C."/>
            <person name="Labutti K."/>
            <person name="Haridas S."/>
            <person name="Kuo A."/>
            <person name="Salamov A."/>
            <person name="Ahrendt S.R."/>
            <person name="Lipzen A."/>
            <person name="Sullivan W."/>
            <person name="Andreopoulos W.B."/>
            <person name="Clum A."/>
            <person name="Lindquist E."/>
            <person name="Daum C."/>
            <person name="Ramamoorthy G.K."/>
            <person name="Gryganskyi A."/>
            <person name="Culley D."/>
            <person name="Magnuson J.K."/>
            <person name="James T.Y."/>
            <person name="O'Malley M.A."/>
            <person name="Stajich J.E."/>
            <person name="Spatafora J.W."/>
            <person name="Visel A."/>
            <person name="Grigoriev I.V."/>
        </authorList>
    </citation>
    <scope>NUCLEOTIDE SEQUENCE [LARGE SCALE GENOMIC DNA]</scope>
    <source>
        <strain evidence="12 13">NRRL 2496</strain>
    </source>
</reference>
<evidence type="ECO:0000256" key="9">
    <source>
        <dbReference type="SAM" id="MobiDB-lite"/>
    </source>
</evidence>
<evidence type="ECO:0000256" key="5">
    <source>
        <dbReference type="ARBA" id="ARBA00022989"/>
    </source>
</evidence>
<dbReference type="Gene3D" id="1.20.5.110">
    <property type="match status" value="1"/>
</dbReference>
<comment type="similarity">
    <text evidence="1">Belongs to the syntaxin family.</text>
</comment>
<dbReference type="PANTHER" id="PTHR12791">
    <property type="entry name" value="GOLGI SNARE BET1-RELATED"/>
    <property type="match status" value="1"/>
</dbReference>
<gene>
    <name evidence="12" type="ORF">BCR43DRAFT_450851</name>
</gene>
<dbReference type="GO" id="GO:0005794">
    <property type="term" value="C:Golgi apparatus"/>
    <property type="evidence" value="ECO:0007669"/>
    <property type="project" value="UniProtKB-SubCell"/>
</dbReference>
<keyword evidence="4" id="KW-0653">Protein transport</keyword>
<dbReference type="PROSITE" id="PS50192">
    <property type="entry name" value="T_SNARE"/>
    <property type="match status" value="1"/>
</dbReference>
<dbReference type="Proteomes" id="UP000242180">
    <property type="component" value="Unassembled WGS sequence"/>
</dbReference>
<dbReference type="InParanoid" id="A0A1X2HV84"/>
<evidence type="ECO:0000256" key="1">
    <source>
        <dbReference type="ARBA" id="ARBA00009063"/>
    </source>
</evidence>
<dbReference type="Gene3D" id="1.20.58.90">
    <property type="match status" value="1"/>
</dbReference>
<feature type="transmembrane region" description="Helical" evidence="10">
    <location>
        <begin position="210"/>
        <end position="229"/>
    </location>
</feature>
<dbReference type="InterPro" id="IPR000727">
    <property type="entry name" value="T_SNARE_dom"/>
</dbReference>
<name>A0A1X2HV84_SYNRA</name>
<organism evidence="12 13">
    <name type="scientific">Syncephalastrum racemosum</name>
    <name type="common">Filamentous fungus</name>
    <dbReference type="NCBI Taxonomy" id="13706"/>
    <lineage>
        <taxon>Eukaryota</taxon>
        <taxon>Fungi</taxon>
        <taxon>Fungi incertae sedis</taxon>
        <taxon>Mucoromycota</taxon>
        <taxon>Mucoromycotina</taxon>
        <taxon>Mucoromycetes</taxon>
        <taxon>Mucorales</taxon>
        <taxon>Syncephalastraceae</taxon>
        <taxon>Syncephalastrum</taxon>
    </lineage>
</organism>
<keyword evidence="5 10" id="KW-1133">Transmembrane helix</keyword>
<dbReference type="STRING" id="13706.A0A1X2HV84"/>
<dbReference type="SUPFAM" id="SSF58038">
    <property type="entry name" value="SNARE fusion complex"/>
    <property type="match status" value="1"/>
</dbReference>
<protein>
    <submittedName>
        <fullName evidence="12">t-SNARE</fullName>
    </submittedName>
</protein>
<feature type="domain" description="T-SNARE coiled-coil homology" evidence="11">
    <location>
        <begin position="138"/>
        <end position="200"/>
    </location>
</feature>
<dbReference type="Pfam" id="PF05739">
    <property type="entry name" value="SNARE"/>
    <property type="match status" value="1"/>
</dbReference>
<keyword evidence="6" id="KW-0333">Golgi apparatus</keyword>
<dbReference type="InterPro" id="IPR015260">
    <property type="entry name" value="Syntaxin-6/10/61_N"/>
</dbReference>
<evidence type="ECO:0000313" key="13">
    <source>
        <dbReference type="Proteomes" id="UP000242180"/>
    </source>
</evidence>
<dbReference type="GO" id="GO:0015031">
    <property type="term" value="P:protein transport"/>
    <property type="evidence" value="ECO:0007669"/>
    <property type="project" value="UniProtKB-KW"/>
</dbReference>
<evidence type="ECO:0000256" key="10">
    <source>
        <dbReference type="SAM" id="Phobius"/>
    </source>
</evidence>
<comment type="subcellular location">
    <subcellularLocation>
        <location evidence="8">Golgi apparatus</location>
        <location evidence="8">trans-Golgi network membrane</location>
        <topology evidence="8">Single-pass type IV membrane protein</topology>
    </subcellularLocation>
</comment>
<dbReference type="CDD" id="cd21443">
    <property type="entry name" value="SNARE_NTD_STX6_STX10"/>
    <property type="match status" value="1"/>
</dbReference>
<dbReference type="CDD" id="cd15851">
    <property type="entry name" value="SNARE_Syntaxin6"/>
    <property type="match status" value="1"/>
</dbReference>
<keyword evidence="13" id="KW-1185">Reference proteome</keyword>
<dbReference type="FunCoup" id="A0A1X2HV84">
    <property type="interactions" value="333"/>
</dbReference>
<evidence type="ECO:0000256" key="8">
    <source>
        <dbReference type="ARBA" id="ARBA00037801"/>
    </source>
</evidence>
<evidence type="ECO:0000256" key="4">
    <source>
        <dbReference type="ARBA" id="ARBA00022927"/>
    </source>
</evidence>
<dbReference type="InterPro" id="IPR010989">
    <property type="entry name" value="SNARE"/>
</dbReference>
<evidence type="ECO:0000256" key="6">
    <source>
        <dbReference type="ARBA" id="ARBA00023034"/>
    </source>
</evidence>
<sequence>MENDPFLVVKQQVQEQLENASTLFDSWKRIQQTVASPSNQELVWTADELHSSLEAIEQDLDDLDEAFSVSQSNPEKFNLSTSELNSRRSFLAQARNSIQKMRNTMANPPKRRNDPGFGEGSSQQHNDRLIENEQQQQMIMMQEQDTHLDSMSGTLGNLKDIAGTMNREIDDHVIILDELGDHVDRSQGRLKRAMGKVTHILRKEEESKSGYCICCLIIVLIVLLVLIIVI</sequence>
<comment type="caution">
    <text evidence="12">The sequence shown here is derived from an EMBL/GenBank/DDBJ whole genome shotgun (WGS) entry which is preliminary data.</text>
</comment>
<dbReference type="GO" id="GO:0048193">
    <property type="term" value="P:Golgi vesicle transport"/>
    <property type="evidence" value="ECO:0007669"/>
    <property type="project" value="InterPro"/>
</dbReference>
<dbReference type="FunFam" id="1.20.58.90:FF:000004">
    <property type="entry name" value="Syntaxin 10"/>
    <property type="match status" value="1"/>
</dbReference>
<evidence type="ECO:0000256" key="2">
    <source>
        <dbReference type="ARBA" id="ARBA00022448"/>
    </source>
</evidence>
<evidence type="ECO:0000313" key="12">
    <source>
        <dbReference type="EMBL" id="ORZ03441.1"/>
    </source>
</evidence>
<keyword evidence="3 10" id="KW-0812">Transmembrane</keyword>
<evidence type="ECO:0000259" key="11">
    <source>
        <dbReference type="PROSITE" id="PS50192"/>
    </source>
</evidence>
<dbReference type="GO" id="GO:0016020">
    <property type="term" value="C:membrane"/>
    <property type="evidence" value="ECO:0007669"/>
    <property type="project" value="InterPro"/>
</dbReference>
<dbReference type="OrthoDB" id="546861at2759"/>
<evidence type="ECO:0000256" key="3">
    <source>
        <dbReference type="ARBA" id="ARBA00022692"/>
    </source>
</evidence>
<proteinExistence type="inferred from homology"/>
<dbReference type="OMA" id="EHDPYRF"/>
<dbReference type="Pfam" id="PF09177">
    <property type="entry name" value="STX6_10_61_N"/>
    <property type="match status" value="1"/>
</dbReference>
<dbReference type="EMBL" id="MCGN01000001">
    <property type="protein sequence ID" value="ORZ03441.1"/>
    <property type="molecule type" value="Genomic_DNA"/>
</dbReference>
<dbReference type="SMART" id="SM00397">
    <property type="entry name" value="t_SNARE"/>
    <property type="match status" value="1"/>
</dbReference>
<dbReference type="AlphaFoldDB" id="A0A1X2HV84"/>
<keyword evidence="2" id="KW-0813">Transport</keyword>
<dbReference type="SUPFAM" id="SSF47661">
    <property type="entry name" value="t-snare proteins"/>
    <property type="match status" value="1"/>
</dbReference>
<feature type="region of interest" description="Disordered" evidence="9">
    <location>
        <begin position="101"/>
        <end position="125"/>
    </location>
</feature>
<keyword evidence="7 10" id="KW-0472">Membrane</keyword>
<evidence type="ECO:0000256" key="7">
    <source>
        <dbReference type="ARBA" id="ARBA00023136"/>
    </source>
</evidence>